<evidence type="ECO:0000313" key="1">
    <source>
        <dbReference type="EMBL" id="KAK3255679.1"/>
    </source>
</evidence>
<dbReference type="Proteomes" id="UP001190700">
    <property type="component" value="Unassembled WGS sequence"/>
</dbReference>
<protein>
    <submittedName>
        <fullName evidence="1">Uncharacterized protein</fullName>
    </submittedName>
</protein>
<dbReference type="AlphaFoldDB" id="A0AAE0KPH1"/>
<name>A0AAE0KPH1_9CHLO</name>
<keyword evidence="2" id="KW-1185">Reference proteome</keyword>
<accession>A0AAE0KPH1</accession>
<comment type="caution">
    <text evidence="1">The sequence shown here is derived from an EMBL/GenBank/DDBJ whole genome shotgun (WGS) entry which is preliminary data.</text>
</comment>
<reference evidence="1 2" key="1">
    <citation type="journal article" date="2015" name="Genome Biol. Evol.">
        <title>Comparative Genomics of a Bacterivorous Green Alga Reveals Evolutionary Causalities and Consequences of Phago-Mixotrophic Mode of Nutrition.</title>
        <authorList>
            <person name="Burns J.A."/>
            <person name="Paasch A."/>
            <person name="Narechania A."/>
            <person name="Kim E."/>
        </authorList>
    </citation>
    <scope>NUCLEOTIDE SEQUENCE [LARGE SCALE GENOMIC DNA]</scope>
    <source>
        <strain evidence="1 2">PLY_AMNH</strain>
    </source>
</reference>
<dbReference type="EMBL" id="LGRX02022394">
    <property type="protein sequence ID" value="KAK3255679.1"/>
    <property type="molecule type" value="Genomic_DNA"/>
</dbReference>
<sequence>MWGGPRVELTHAGPLRARGPIPAAMTTYNRLYGSIRHLISFRALRARLLAVPEVTVSSCREGDDRVVVYRPPGGLGTHRRKSVADAQVWMRATQFIILSPLGQRLGILAVAWVDKLS</sequence>
<organism evidence="1 2">
    <name type="scientific">Cymbomonas tetramitiformis</name>
    <dbReference type="NCBI Taxonomy" id="36881"/>
    <lineage>
        <taxon>Eukaryota</taxon>
        <taxon>Viridiplantae</taxon>
        <taxon>Chlorophyta</taxon>
        <taxon>Pyramimonadophyceae</taxon>
        <taxon>Pyramimonadales</taxon>
        <taxon>Pyramimonadaceae</taxon>
        <taxon>Cymbomonas</taxon>
    </lineage>
</organism>
<proteinExistence type="predicted"/>
<gene>
    <name evidence="1" type="ORF">CYMTET_35154</name>
</gene>
<evidence type="ECO:0000313" key="2">
    <source>
        <dbReference type="Proteomes" id="UP001190700"/>
    </source>
</evidence>